<dbReference type="SUPFAM" id="SSF53328">
    <property type="entry name" value="Formyltransferase"/>
    <property type="match status" value="1"/>
</dbReference>
<name>A0A2P2I9V1_9CRUS</name>
<feature type="domain" description="Formyl transferase N-terminal" evidence="6">
    <location>
        <begin position="115"/>
        <end position="217"/>
    </location>
</feature>
<dbReference type="Pfam" id="PF00551">
    <property type="entry name" value="Formyl_trans_N"/>
    <property type="match status" value="1"/>
</dbReference>
<organism evidence="8">
    <name type="scientific">Hirondellea gigas</name>
    <dbReference type="NCBI Taxonomy" id="1518452"/>
    <lineage>
        <taxon>Eukaryota</taxon>
        <taxon>Metazoa</taxon>
        <taxon>Ecdysozoa</taxon>
        <taxon>Arthropoda</taxon>
        <taxon>Crustacea</taxon>
        <taxon>Multicrustacea</taxon>
        <taxon>Malacostraca</taxon>
        <taxon>Eumalacostraca</taxon>
        <taxon>Peracarida</taxon>
        <taxon>Amphipoda</taxon>
        <taxon>Amphilochidea</taxon>
        <taxon>Lysianassida</taxon>
        <taxon>Lysianassidira</taxon>
        <taxon>Lysianassoidea</taxon>
        <taxon>Lysianassidae</taxon>
        <taxon>Hirondellea</taxon>
    </lineage>
</organism>
<feature type="region of interest" description="Disordered" evidence="5">
    <location>
        <begin position="301"/>
        <end position="350"/>
    </location>
</feature>
<evidence type="ECO:0000256" key="5">
    <source>
        <dbReference type="SAM" id="MobiDB-lite"/>
    </source>
</evidence>
<dbReference type="CDD" id="cd08646">
    <property type="entry name" value="FMT_core_Met-tRNA-FMT_N"/>
    <property type="match status" value="1"/>
</dbReference>
<feature type="compositionally biased region" description="Basic and acidic residues" evidence="5">
    <location>
        <begin position="317"/>
        <end position="339"/>
    </location>
</feature>
<dbReference type="InterPro" id="IPR005793">
    <property type="entry name" value="Formyl_trans_C"/>
</dbReference>
<evidence type="ECO:0000256" key="2">
    <source>
        <dbReference type="ARBA" id="ARBA00012261"/>
    </source>
</evidence>
<dbReference type="InterPro" id="IPR002376">
    <property type="entry name" value="Formyl_transf_N"/>
</dbReference>
<dbReference type="Pfam" id="PF02911">
    <property type="entry name" value="Formyl_trans_C"/>
    <property type="match status" value="1"/>
</dbReference>
<feature type="domain" description="Formyl transferase C-terminal" evidence="7">
    <location>
        <begin position="396"/>
        <end position="443"/>
    </location>
</feature>
<accession>A0A2P2I9V1</accession>
<comment type="similarity">
    <text evidence="1">Belongs to the Fmt family.</text>
</comment>
<evidence type="ECO:0000259" key="6">
    <source>
        <dbReference type="Pfam" id="PF00551"/>
    </source>
</evidence>
<evidence type="ECO:0000256" key="4">
    <source>
        <dbReference type="ARBA" id="ARBA00022917"/>
    </source>
</evidence>
<dbReference type="PANTHER" id="PTHR11138:SF5">
    <property type="entry name" value="METHIONYL-TRNA FORMYLTRANSFERASE, MITOCHONDRIAL"/>
    <property type="match status" value="1"/>
</dbReference>
<evidence type="ECO:0000313" key="8">
    <source>
        <dbReference type="EMBL" id="LAB70676.1"/>
    </source>
</evidence>
<dbReference type="Gene3D" id="3.40.50.12230">
    <property type="match status" value="1"/>
</dbReference>
<evidence type="ECO:0000256" key="1">
    <source>
        <dbReference type="ARBA" id="ARBA00010699"/>
    </source>
</evidence>
<keyword evidence="4" id="KW-0648">Protein biosynthesis</keyword>
<protein>
    <recommendedName>
        <fullName evidence="2">methionyl-tRNA formyltransferase</fullName>
        <ecNumber evidence="2">2.1.2.9</ecNumber>
    </recommendedName>
</protein>
<dbReference type="SUPFAM" id="SSF50486">
    <property type="entry name" value="FMT C-terminal domain-like"/>
    <property type="match status" value="1"/>
</dbReference>
<dbReference type="InterPro" id="IPR037022">
    <property type="entry name" value="Formyl_trans_C_sf"/>
</dbReference>
<evidence type="ECO:0000256" key="3">
    <source>
        <dbReference type="ARBA" id="ARBA00022679"/>
    </source>
</evidence>
<evidence type="ECO:0000259" key="7">
    <source>
        <dbReference type="Pfam" id="PF02911"/>
    </source>
</evidence>
<dbReference type="InterPro" id="IPR041711">
    <property type="entry name" value="Met-tRNA-FMT_N"/>
</dbReference>
<proteinExistence type="evidence at transcript level"/>
<dbReference type="GO" id="GO:0005739">
    <property type="term" value="C:mitochondrion"/>
    <property type="evidence" value="ECO:0007669"/>
    <property type="project" value="TreeGrafter"/>
</dbReference>
<dbReference type="PANTHER" id="PTHR11138">
    <property type="entry name" value="METHIONYL-TRNA FORMYLTRANSFERASE"/>
    <property type="match status" value="1"/>
</dbReference>
<keyword evidence="3 8" id="KW-0808">Transferase</keyword>
<dbReference type="InterPro" id="IPR011034">
    <property type="entry name" value="Formyl_transferase-like_C_sf"/>
</dbReference>
<dbReference type="InterPro" id="IPR036477">
    <property type="entry name" value="Formyl_transf_N_sf"/>
</dbReference>
<sequence length="458" mass="51061">MILLKQFSFCGIQCKFINSVACSGYLTQRCYLSMDKLISLSLKKKPPYKVTFFGTDDFSVQSLSALNQELTTGGSISELQVITSKLKKGKAAVEQFSRGAGLEFQHWPLEPNSLTATDLAIVVSFGHLLPSHVIQAFSLGVLNVHGSLLPRYRGAAPIIRSVINGDPETGVTVTRIHPHRFDVGEIISTASVSVNRNTNSRQLHDQLAELGAQQLQLVVKDLSTYYSRATPQPTEGVSHAKKVTEKDALVSWNELTAEQVYRLYLGLDYYFPLWSHWRGSAVILTGALYLPYCCSSDDDYNDSRRSAGNVPHKRFGKVQDDTRHADDTLRSMGTERRSTDTNNNSSTNCAVDVKVPNSMKANNQTITKVLEDVNSSEVQPRIPKVQEDVVIGPVPSSLKPGELYYSKKSRVLWVGCKEGVIAFRALKIKGKKTMTAHEFYNGFINKVPKEQWYFQEKL</sequence>
<dbReference type="Gene3D" id="3.10.25.10">
    <property type="entry name" value="Formyl transferase, C-terminal domain"/>
    <property type="match status" value="1"/>
</dbReference>
<dbReference type="GO" id="GO:0004479">
    <property type="term" value="F:methionyl-tRNA formyltransferase activity"/>
    <property type="evidence" value="ECO:0007669"/>
    <property type="project" value="UniProtKB-EC"/>
</dbReference>
<dbReference type="AlphaFoldDB" id="A0A2P2I9V1"/>
<dbReference type="EMBL" id="IACF01005089">
    <property type="protein sequence ID" value="LAB70676.1"/>
    <property type="molecule type" value="mRNA"/>
</dbReference>
<reference evidence="8" key="1">
    <citation type="journal article" date="2018" name="Biosci. Biotechnol. Biochem.">
        <title>Polysaccharide hydrolase of the hadal zone amphipods Hirondellea gigas.</title>
        <authorList>
            <person name="Kobayashi H."/>
            <person name="Nagahama T."/>
            <person name="Arai W."/>
            <person name="Sasagawa Y."/>
            <person name="Umeda M."/>
            <person name="Hayashi T."/>
            <person name="Nikaido I."/>
            <person name="Watanabe H."/>
            <person name="Oguri K."/>
            <person name="Kitazato H."/>
            <person name="Fujioka K."/>
            <person name="Kido Y."/>
            <person name="Takami H."/>
        </authorList>
    </citation>
    <scope>NUCLEOTIDE SEQUENCE</scope>
    <source>
        <tissue evidence="8">Whole body</tissue>
    </source>
</reference>
<dbReference type="EC" id="2.1.2.9" evidence="2"/>